<dbReference type="Pfam" id="PF04354">
    <property type="entry name" value="ZipA_C"/>
    <property type="match status" value="1"/>
</dbReference>
<keyword evidence="4" id="KW-1133">Transmembrane helix</keyword>
<dbReference type="Gene3D" id="3.30.1400.10">
    <property type="entry name" value="ZipA, C-terminal FtsZ-binding domain"/>
    <property type="match status" value="1"/>
</dbReference>
<dbReference type="AlphaFoldDB" id="A0AAE9KIL5"/>
<dbReference type="GO" id="GO:0005886">
    <property type="term" value="C:plasma membrane"/>
    <property type="evidence" value="ECO:0007669"/>
    <property type="project" value="UniProtKB-SubCell"/>
</dbReference>
<name>A0AAE9KIL5_9NEIS</name>
<keyword evidence="1 7" id="KW-0132">Cell division</keyword>
<dbReference type="InterPro" id="IPR036765">
    <property type="entry name" value="ZipA_FtsZ-bd_C_sf"/>
</dbReference>
<feature type="domain" description="ZipA C-terminal FtsZ-binding" evidence="5">
    <location>
        <begin position="291"/>
        <end position="415"/>
    </location>
</feature>
<reference evidence="6 8" key="1">
    <citation type="submission" date="2019-03" db="EMBL/GenBank/DDBJ databases">
        <title>Genomic Encyclopedia of Type Strains, Phase IV (KMG-IV): sequencing the most valuable type-strain genomes for metagenomic binning, comparative biology and taxonomic classification.</title>
        <authorList>
            <person name="Goeker M."/>
        </authorList>
    </citation>
    <scope>NUCLEOTIDE SEQUENCE [LARGE SCALE GENOMIC DNA]</scope>
    <source>
        <strain evidence="6 8">DSM 17474</strain>
    </source>
</reference>
<comment type="function">
    <text evidence="1">Essential cell division protein that stabilizes the FtsZ protofilaments by cross-linking them and that serves as a cytoplasmic membrane anchor for the Z ring. Also required for the recruitment to the septal ring of downstream cell division proteins.</text>
</comment>
<keyword evidence="2" id="KW-0997">Cell inner membrane</keyword>
<feature type="region of interest" description="Disordered" evidence="3">
    <location>
        <begin position="58"/>
        <end position="95"/>
    </location>
</feature>
<keyword evidence="2 4" id="KW-0812">Transmembrane</keyword>
<evidence type="ECO:0000256" key="2">
    <source>
        <dbReference type="RuleBase" id="RU003613"/>
    </source>
</evidence>
<dbReference type="SMART" id="SM00771">
    <property type="entry name" value="ZipA_C"/>
    <property type="match status" value="1"/>
</dbReference>
<gene>
    <name evidence="6" type="ORF">EV680_10740</name>
    <name evidence="7" type="ORF">LVJ78_02730</name>
</gene>
<dbReference type="GO" id="GO:0090529">
    <property type="term" value="P:cell septum assembly"/>
    <property type="evidence" value="ECO:0007669"/>
    <property type="project" value="InterPro"/>
</dbReference>
<feature type="transmembrane region" description="Helical" evidence="4">
    <location>
        <begin position="6"/>
        <end position="25"/>
    </location>
</feature>
<evidence type="ECO:0000256" key="3">
    <source>
        <dbReference type="SAM" id="MobiDB-lite"/>
    </source>
</evidence>
<dbReference type="RefSeq" id="WP_132953417.1">
    <property type="nucleotide sequence ID" value="NZ_CP091507.1"/>
</dbReference>
<dbReference type="KEGG" id="usu:LVJ78_02730"/>
<dbReference type="EMBL" id="SLXE01000007">
    <property type="protein sequence ID" value="TCP07417.1"/>
    <property type="molecule type" value="Genomic_DNA"/>
</dbReference>
<dbReference type="SUPFAM" id="SSF64383">
    <property type="entry name" value="Cell-division protein ZipA, C-terminal domain"/>
    <property type="match status" value="1"/>
</dbReference>
<evidence type="ECO:0000313" key="6">
    <source>
        <dbReference type="EMBL" id="TCP07417.1"/>
    </source>
</evidence>
<comment type="subcellular location">
    <subcellularLocation>
        <location evidence="2">Cell inner membrane</location>
        <topology evidence="2">Single-pass type I membrane protein</topology>
    </subcellularLocation>
</comment>
<evidence type="ECO:0000313" key="7">
    <source>
        <dbReference type="EMBL" id="UOO79952.1"/>
    </source>
</evidence>
<reference evidence="7" key="2">
    <citation type="submission" date="2021-12" db="EMBL/GenBank/DDBJ databases">
        <authorList>
            <person name="Veyrier F.J."/>
        </authorList>
    </citation>
    <scope>NUCLEOTIDE SEQUENCE</scope>
    <source>
        <strain evidence="7">1258/02</strain>
    </source>
</reference>
<dbReference type="InterPro" id="IPR007449">
    <property type="entry name" value="ZipA_FtsZ-bd_C"/>
</dbReference>
<sequence length="439" mass="48510">MSDITLIILVFCAAVILGVIVYNMYQENKYRQQVREQFGHADKDALLGSKTDFVRDGKPLGGEAAEAAEPVRTKDVSRPSQKAEEAEAIAQPAAPQADKNDLFAEKVAAAAAAKPDAAIEVEEDDFVEPVLQPEAEKGEEAFAFERVDAPAPSQTRLQGKQKTLLHLNDLTKLELPWFDPRFDYMAYIALSEAQELHAIPRLSSRHRFQIAGCTMDDRFQIAEPIPSVYYQGFVIGLQAVSRNGLATTQELEQFGEQVNSFAEKMNASLLLTDVETFLNVARPLDELCARVDQTIAMHLVSRGSISGTELRAAVENLGFELGVDGAFRLPNEEGEPLFTLVTLDNTPFTASLLSSQAYRGFSMLFDITHVPAGEKQFNRFMDLAVKLSSTLSLDLVNDKLEELSTQWLKEVRSYVVARQDEMQKVGIEPGGSLAARLFS</sequence>
<dbReference type="Proteomes" id="UP000829756">
    <property type="component" value="Chromosome"/>
</dbReference>
<keyword evidence="2" id="KW-1003">Cell membrane</keyword>
<accession>A0AAE9KIL5</accession>
<keyword evidence="2 4" id="KW-0472">Membrane</keyword>
<evidence type="ECO:0000313" key="8">
    <source>
        <dbReference type="Proteomes" id="UP000294721"/>
    </source>
</evidence>
<keyword evidence="1" id="KW-0131">Cell cycle</keyword>
<dbReference type="Proteomes" id="UP000294721">
    <property type="component" value="Unassembled WGS sequence"/>
</dbReference>
<organism evidence="7 9">
    <name type="scientific">Uruburuella suis</name>
    <dbReference type="NCBI Taxonomy" id="252130"/>
    <lineage>
        <taxon>Bacteria</taxon>
        <taxon>Pseudomonadati</taxon>
        <taxon>Pseudomonadota</taxon>
        <taxon>Betaproteobacteria</taxon>
        <taxon>Neisseriales</taxon>
        <taxon>Neisseriaceae</taxon>
        <taxon>Uruburuella</taxon>
    </lineage>
</organism>
<evidence type="ECO:0000259" key="5">
    <source>
        <dbReference type="SMART" id="SM00771"/>
    </source>
</evidence>
<evidence type="ECO:0000256" key="1">
    <source>
        <dbReference type="RuleBase" id="RU003612"/>
    </source>
</evidence>
<feature type="compositionally biased region" description="Basic and acidic residues" evidence="3">
    <location>
        <begin position="69"/>
        <end position="85"/>
    </location>
</feature>
<keyword evidence="8" id="KW-1185">Reference proteome</keyword>
<proteinExistence type="inferred from homology"/>
<comment type="similarity">
    <text evidence="1">Belongs to the ZipA family.</text>
</comment>
<protein>
    <recommendedName>
        <fullName evidence="1">Cell division protein ZipA</fullName>
    </recommendedName>
</protein>
<dbReference type="EMBL" id="CP091507">
    <property type="protein sequence ID" value="UOO79952.1"/>
    <property type="molecule type" value="Genomic_DNA"/>
</dbReference>
<reference evidence="7" key="3">
    <citation type="journal article" date="2022" name="Res Sq">
        <title>Evolution of multicellular longitudinally dividing oral cavity symbionts (Neisseriaceae).</title>
        <authorList>
            <person name="Nyongesa S."/>
            <person name="Weber P."/>
            <person name="Bernet E."/>
            <person name="Pullido F."/>
            <person name="Nieckarz M."/>
            <person name="Delaby M."/>
            <person name="Nieves C."/>
            <person name="Viehboeck T."/>
            <person name="Krause N."/>
            <person name="Rivera-Millot A."/>
            <person name="Nakamura A."/>
            <person name="Vischer N."/>
            <person name="VanNieuwenhze M."/>
            <person name="Brun Y."/>
            <person name="Cava F."/>
            <person name="Bulgheresi S."/>
            <person name="Veyrier F."/>
        </authorList>
    </citation>
    <scope>NUCLEOTIDE SEQUENCE</scope>
    <source>
        <strain evidence="7">1258/02</strain>
    </source>
</reference>
<evidence type="ECO:0000313" key="9">
    <source>
        <dbReference type="Proteomes" id="UP000829756"/>
    </source>
</evidence>
<evidence type="ECO:0000256" key="4">
    <source>
        <dbReference type="SAM" id="Phobius"/>
    </source>
</evidence>